<keyword evidence="2 7" id="KW-0533">Nickel</keyword>
<evidence type="ECO:0000256" key="3">
    <source>
        <dbReference type="ARBA" id="ARBA00022723"/>
    </source>
</evidence>
<dbReference type="RefSeq" id="WP_088149136.1">
    <property type="nucleotide sequence ID" value="NZ_NHON01000001.1"/>
</dbReference>
<feature type="binding site" evidence="7">
    <location>
        <position position="89"/>
    </location>
    <ligand>
        <name>Ni(2+)</name>
        <dbReference type="ChEBI" id="CHEBI:49786"/>
    </ligand>
</feature>
<dbReference type="NCBIfam" id="NF002815">
    <property type="entry name" value="PRK02967.1"/>
    <property type="match status" value="1"/>
</dbReference>
<dbReference type="Proteomes" id="UP000196655">
    <property type="component" value="Unassembled WGS sequence"/>
</dbReference>
<feature type="binding site" evidence="7">
    <location>
        <position position="91"/>
    </location>
    <ligand>
        <name>Ni(2+)</name>
        <dbReference type="ChEBI" id="CHEBI:49786"/>
    </ligand>
</feature>
<evidence type="ECO:0000256" key="6">
    <source>
        <dbReference type="ARBA" id="ARBA00023163"/>
    </source>
</evidence>
<dbReference type="InterPro" id="IPR010985">
    <property type="entry name" value="Ribbon_hlx_hlx"/>
</dbReference>
<dbReference type="GO" id="GO:0010045">
    <property type="term" value="P:response to nickel cation"/>
    <property type="evidence" value="ECO:0007669"/>
    <property type="project" value="InterPro"/>
</dbReference>
<dbReference type="EMBL" id="NHON01000001">
    <property type="protein sequence ID" value="OWJ69146.1"/>
    <property type="molecule type" value="Genomic_DNA"/>
</dbReference>
<keyword evidence="11" id="KW-1185">Reference proteome</keyword>
<dbReference type="Pfam" id="PF08753">
    <property type="entry name" value="NikR_C"/>
    <property type="match status" value="1"/>
</dbReference>
<dbReference type="GO" id="GO:0016151">
    <property type="term" value="F:nickel cation binding"/>
    <property type="evidence" value="ECO:0007669"/>
    <property type="project" value="UniProtKB-UniRule"/>
</dbReference>
<feature type="binding site" evidence="7">
    <location>
        <position position="78"/>
    </location>
    <ligand>
        <name>Ni(2+)</name>
        <dbReference type="ChEBI" id="CHEBI:49786"/>
    </ligand>
</feature>
<comment type="similarity">
    <text evidence="1 7">Belongs to the transcriptional regulatory CopG/NikR family.</text>
</comment>
<protein>
    <recommendedName>
        <fullName evidence="7">Putative nickel-responsive regulator</fullName>
    </recommendedName>
</protein>
<dbReference type="AlphaFoldDB" id="A0A211ZVG3"/>
<sequence>MQRITISLEDELAEALDAHVAGKGYANRSEAVRDLIREMVAREVAATGDAAQTGIGVLSYIFDHERRDLARRLTHTHHDHHVMNLSTLHLHLDHHNCLEVAVLRGPVGEIRAVADQVTAERGVTFGDLRLVADPAK</sequence>
<evidence type="ECO:0000313" key="11">
    <source>
        <dbReference type="Proteomes" id="UP000196655"/>
    </source>
</evidence>
<evidence type="ECO:0000313" key="10">
    <source>
        <dbReference type="EMBL" id="OWJ69146.1"/>
    </source>
</evidence>
<keyword evidence="5 7" id="KW-0238">DNA-binding</keyword>
<comment type="caution">
    <text evidence="10">The sequence shown here is derived from an EMBL/GenBank/DDBJ whole genome shotgun (WGS) entry which is preliminary data.</text>
</comment>
<organism evidence="10 11">
    <name type="scientific">Inquilinus limosus</name>
    <dbReference type="NCBI Taxonomy" id="171674"/>
    <lineage>
        <taxon>Bacteria</taxon>
        <taxon>Pseudomonadati</taxon>
        <taxon>Pseudomonadota</taxon>
        <taxon>Alphaproteobacteria</taxon>
        <taxon>Rhodospirillales</taxon>
        <taxon>Rhodospirillaceae</taxon>
        <taxon>Inquilinus</taxon>
    </lineage>
</organism>
<keyword evidence="6 7" id="KW-0804">Transcription</keyword>
<dbReference type="InterPro" id="IPR002145">
    <property type="entry name" value="CopG"/>
</dbReference>
<dbReference type="InterPro" id="IPR027271">
    <property type="entry name" value="Acetolactate_synth/TF_NikR_C"/>
</dbReference>
<comment type="cofactor">
    <cofactor evidence="7">
        <name>Ni(2+)</name>
        <dbReference type="ChEBI" id="CHEBI:49786"/>
    </cofactor>
    <text evidence="7">Binds 1 nickel ion per subunit.</text>
</comment>
<dbReference type="GO" id="GO:0003700">
    <property type="term" value="F:DNA-binding transcription factor activity"/>
    <property type="evidence" value="ECO:0007669"/>
    <property type="project" value="UniProtKB-UniRule"/>
</dbReference>
<evidence type="ECO:0000259" key="9">
    <source>
        <dbReference type="Pfam" id="PF08753"/>
    </source>
</evidence>
<evidence type="ECO:0000256" key="7">
    <source>
        <dbReference type="HAMAP-Rule" id="MF_00476"/>
    </source>
</evidence>
<dbReference type="SUPFAM" id="SSF55021">
    <property type="entry name" value="ACT-like"/>
    <property type="match status" value="1"/>
</dbReference>
<dbReference type="InterPro" id="IPR022988">
    <property type="entry name" value="Ni_resp_reg_NikR"/>
</dbReference>
<comment type="function">
    <text evidence="7">Transcriptional regulator.</text>
</comment>
<dbReference type="InterPro" id="IPR050192">
    <property type="entry name" value="CopG/NikR_regulator"/>
</dbReference>
<accession>A0A211ZVG3</accession>
<gene>
    <name evidence="10" type="ORF">BWR60_01025</name>
</gene>
<dbReference type="Pfam" id="PF01402">
    <property type="entry name" value="RHH_1"/>
    <property type="match status" value="1"/>
</dbReference>
<feature type="domain" description="Ribbon-helix-helix protein CopG" evidence="8">
    <location>
        <begin position="3"/>
        <end position="43"/>
    </location>
</feature>
<dbReference type="InterPro" id="IPR013321">
    <property type="entry name" value="Arc_rbn_hlx_hlx"/>
</dbReference>
<evidence type="ECO:0000256" key="1">
    <source>
        <dbReference type="ARBA" id="ARBA00008478"/>
    </source>
</evidence>
<dbReference type="GO" id="GO:0003677">
    <property type="term" value="F:DNA binding"/>
    <property type="evidence" value="ECO:0007669"/>
    <property type="project" value="UniProtKB-KW"/>
</dbReference>
<keyword evidence="3 7" id="KW-0479">Metal-binding</keyword>
<evidence type="ECO:0000256" key="4">
    <source>
        <dbReference type="ARBA" id="ARBA00023015"/>
    </source>
</evidence>
<dbReference type="Gene3D" id="3.30.70.1150">
    <property type="entry name" value="ACT-like. Chain A, domain 2"/>
    <property type="match status" value="1"/>
</dbReference>
<feature type="binding site" evidence="7">
    <location>
        <position position="97"/>
    </location>
    <ligand>
        <name>Ni(2+)</name>
        <dbReference type="ChEBI" id="CHEBI:49786"/>
    </ligand>
</feature>
<dbReference type="HAMAP" id="MF_00476">
    <property type="entry name" value="NikR"/>
    <property type="match status" value="1"/>
</dbReference>
<dbReference type="NCBIfam" id="NF003381">
    <property type="entry name" value="PRK04460.1"/>
    <property type="match status" value="1"/>
</dbReference>
<keyword evidence="4 7" id="KW-0805">Transcription regulation</keyword>
<dbReference type="PANTHER" id="PTHR34719">
    <property type="entry name" value="NICKEL-RESPONSIVE REGULATOR"/>
    <property type="match status" value="1"/>
</dbReference>
<dbReference type="InterPro" id="IPR014864">
    <property type="entry name" value="TF_NikR_Ni-bd_C"/>
</dbReference>
<dbReference type="CDD" id="cd22231">
    <property type="entry name" value="RHH_NikR_HicB-like"/>
    <property type="match status" value="1"/>
</dbReference>
<dbReference type="InterPro" id="IPR045865">
    <property type="entry name" value="ACT-like_dom_sf"/>
</dbReference>
<evidence type="ECO:0000256" key="5">
    <source>
        <dbReference type="ARBA" id="ARBA00023125"/>
    </source>
</evidence>
<dbReference type="Gene3D" id="1.10.1220.10">
    <property type="entry name" value="Met repressor-like"/>
    <property type="match status" value="1"/>
</dbReference>
<evidence type="ECO:0000259" key="8">
    <source>
        <dbReference type="Pfam" id="PF01402"/>
    </source>
</evidence>
<feature type="domain" description="Transcription factor NikR nickel binding C-terminal" evidence="9">
    <location>
        <begin position="55"/>
        <end position="130"/>
    </location>
</feature>
<reference evidence="11" key="1">
    <citation type="submission" date="2017-05" db="EMBL/GenBank/DDBJ databases">
        <authorList>
            <person name="Macchi M."/>
            <person name="Festa S."/>
            <person name="Coppotelli B.M."/>
            <person name="Morelli I.S."/>
        </authorList>
    </citation>
    <scope>NUCLEOTIDE SEQUENCE [LARGE SCALE GENOMIC DNA]</scope>
    <source>
        <strain evidence="11">I</strain>
    </source>
</reference>
<dbReference type="OrthoDB" id="9806294at2"/>
<dbReference type="PANTHER" id="PTHR34719:SF2">
    <property type="entry name" value="NICKEL-RESPONSIVE REGULATOR"/>
    <property type="match status" value="1"/>
</dbReference>
<dbReference type="SUPFAM" id="SSF47598">
    <property type="entry name" value="Ribbon-helix-helix"/>
    <property type="match status" value="1"/>
</dbReference>
<proteinExistence type="inferred from homology"/>
<name>A0A211ZVG3_9PROT</name>
<evidence type="ECO:0000256" key="2">
    <source>
        <dbReference type="ARBA" id="ARBA00022596"/>
    </source>
</evidence>